<protein>
    <recommendedName>
        <fullName evidence="5">Amidohydrolase-related domain-containing protein</fullName>
    </recommendedName>
</protein>
<accession>A0A3L6NKW8</accession>
<keyword evidence="4" id="KW-0862">Zinc</keyword>
<dbReference type="InterPro" id="IPR011059">
    <property type="entry name" value="Metal-dep_hydrolase_composite"/>
</dbReference>
<evidence type="ECO:0000256" key="4">
    <source>
        <dbReference type="ARBA" id="ARBA00022833"/>
    </source>
</evidence>
<dbReference type="AlphaFoldDB" id="A0A3L6NKW8"/>
<feature type="domain" description="Amidohydrolase-related" evidence="5">
    <location>
        <begin position="115"/>
        <end position="471"/>
    </location>
</feature>
<dbReference type="InterPro" id="IPR051607">
    <property type="entry name" value="Metallo-dep_hydrolases"/>
</dbReference>
<comment type="caution">
    <text evidence="6">The sequence shown here is derived from an EMBL/GenBank/DDBJ whole genome shotgun (WGS) entry which is preliminary data.</text>
</comment>
<keyword evidence="3" id="KW-0378">Hydrolase</keyword>
<evidence type="ECO:0000259" key="5">
    <source>
        <dbReference type="Pfam" id="PF01979"/>
    </source>
</evidence>
<evidence type="ECO:0000313" key="6">
    <source>
        <dbReference type="EMBL" id="RKK18209.1"/>
    </source>
</evidence>
<dbReference type="SUPFAM" id="SSF51338">
    <property type="entry name" value="Composite domain of metallo-dependent hydrolases"/>
    <property type="match status" value="2"/>
</dbReference>
<evidence type="ECO:0000256" key="1">
    <source>
        <dbReference type="ARBA" id="ARBA00001947"/>
    </source>
</evidence>
<dbReference type="GO" id="GO:0019239">
    <property type="term" value="F:deaminase activity"/>
    <property type="evidence" value="ECO:0007669"/>
    <property type="project" value="TreeGrafter"/>
</dbReference>
<name>A0A3L6NKW8_FUSOX</name>
<dbReference type="InterPro" id="IPR032466">
    <property type="entry name" value="Metal_Hydrolase"/>
</dbReference>
<dbReference type="GO" id="GO:0005829">
    <property type="term" value="C:cytosol"/>
    <property type="evidence" value="ECO:0007669"/>
    <property type="project" value="TreeGrafter"/>
</dbReference>
<reference evidence="6 7" key="1">
    <citation type="journal article" date="2018" name="Sci. Rep.">
        <title>Characterisation of pathogen-specific regions and novel effector candidates in Fusarium oxysporum f. sp. cepae.</title>
        <authorList>
            <person name="Armitage A.D."/>
            <person name="Taylor A."/>
            <person name="Sobczyk M.K."/>
            <person name="Baxter L."/>
            <person name="Greenfield B.P."/>
            <person name="Bates H.J."/>
            <person name="Wilson F."/>
            <person name="Jackson A.C."/>
            <person name="Ott S."/>
            <person name="Harrison R.J."/>
            <person name="Clarkson J.P."/>
        </authorList>
    </citation>
    <scope>NUCLEOTIDE SEQUENCE [LARGE SCALE GENOMIC DNA]</scope>
    <source>
        <strain evidence="6 7">FoC_Fus2</strain>
    </source>
</reference>
<dbReference type="Proteomes" id="UP000270866">
    <property type="component" value="Unassembled WGS sequence"/>
</dbReference>
<evidence type="ECO:0000313" key="7">
    <source>
        <dbReference type="Proteomes" id="UP000270866"/>
    </source>
</evidence>
<dbReference type="Gene3D" id="3.20.20.140">
    <property type="entry name" value="Metal-dependent hydrolases"/>
    <property type="match status" value="1"/>
</dbReference>
<dbReference type="EMBL" id="MRCU01000005">
    <property type="protein sequence ID" value="RKK18209.1"/>
    <property type="molecule type" value="Genomic_DNA"/>
</dbReference>
<dbReference type="GO" id="GO:0046872">
    <property type="term" value="F:metal ion binding"/>
    <property type="evidence" value="ECO:0007669"/>
    <property type="project" value="UniProtKB-KW"/>
</dbReference>
<dbReference type="PANTHER" id="PTHR11271">
    <property type="entry name" value="GUANINE DEAMINASE"/>
    <property type="match status" value="1"/>
</dbReference>
<evidence type="ECO:0000256" key="2">
    <source>
        <dbReference type="ARBA" id="ARBA00022723"/>
    </source>
</evidence>
<gene>
    <name evidence="6" type="ORF">BFJ65_g8523</name>
</gene>
<dbReference type="Pfam" id="PF01979">
    <property type="entry name" value="Amidohydro_1"/>
    <property type="match status" value="1"/>
</dbReference>
<sequence length="539" mass="58717">MFRLKVQSQSNSCATVQSQSDSKINHRTDNKMVSLPFPLCVLAFLKLVSPVASSSILFTAGTIIAFDHEANDLDVIRNGSILIEQDRITGIWSNEKTPSVSIPPNTTVIDAAGKIITPGFVDTHRHGWQTLFKTMFSNITLPEYFGRFGEHASAGRIDAEQVYIGQLAGLYEALNAGTTTSLDHAHHTWSDETSWAGLNASIDSGARVFWSYAFHEVANYTIAQQIENYRDIVNAAPERDTAVELGMAFDSFDNGSVDQETVESIVNLAKEVNASVLTAHSGGGVYGNENSPTTLQSLGILNTSIPVVFSHASYITLRDTMLLRSTNQHVAITPESEMGFGLGRPSTNMILDQVALGVDTHAFQSSDLVSQARLYLQSTRSAVTDELFKKWQIPKSTPMSVVQAFLLATRNGGLALRRPDLGVLSVGAKADVVVWDGTSPGFLGWLDPVAAIILHSNVGDVEHVLVDGKFVKRNHRLVVGDYASVQSRFLEAARRVQDDWRQIPRPEFPERSTTGALFADSDQVDVVAGNGTGYGQLYV</sequence>
<dbReference type="InterPro" id="IPR006680">
    <property type="entry name" value="Amidohydro-rel"/>
</dbReference>
<evidence type="ECO:0000256" key="3">
    <source>
        <dbReference type="ARBA" id="ARBA00022801"/>
    </source>
</evidence>
<comment type="cofactor">
    <cofactor evidence="1">
        <name>Zn(2+)</name>
        <dbReference type="ChEBI" id="CHEBI:29105"/>
    </cofactor>
</comment>
<keyword evidence="2" id="KW-0479">Metal-binding</keyword>
<organism evidence="6 7">
    <name type="scientific">Fusarium oxysporum f. sp. cepae</name>
    <dbReference type="NCBI Taxonomy" id="396571"/>
    <lineage>
        <taxon>Eukaryota</taxon>
        <taxon>Fungi</taxon>
        <taxon>Dikarya</taxon>
        <taxon>Ascomycota</taxon>
        <taxon>Pezizomycotina</taxon>
        <taxon>Sordariomycetes</taxon>
        <taxon>Hypocreomycetidae</taxon>
        <taxon>Hypocreales</taxon>
        <taxon>Nectriaceae</taxon>
        <taxon>Fusarium</taxon>
        <taxon>Fusarium oxysporum species complex</taxon>
    </lineage>
</organism>
<proteinExistence type="predicted"/>
<dbReference type="SUPFAM" id="SSF51556">
    <property type="entry name" value="Metallo-dependent hydrolases"/>
    <property type="match status" value="1"/>
</dbReference>
<dbReference type="Gene3D" id="2.30.40.10">
    <property type="entry name" value="Urease, subunit C, domain 1"/>
    <property type="match status" value="1"/>
</dbReference>
<dbReference type="PANTHER" id="PTHR11271:SF37">
    <property type="entry name" value="FAMILY PROTEIN, PUTATIVE (AFU_ORTHOLOGUE AFUA_4G00460)-RELATED"/>
    <property type="match status" value="1"/>
</dbReference>